<proteinExistence type="predicted"/>
<dbReference type="GO" id="GO:0005737">
    <property type="term" value="C:cytoplasm"/>
    <property type="evidence" value="ECO:0007669"/>
    <property type="project" value="TreeGrafter"/>
</dbReference>
<dbReference type="GeneID" id="111016613"/>
<dbReference type="Gene3D" id="3.30.420.10">
    <property type="entry name" value="Ribonuclease H-like superfamily/Ribonuclease H"/>
    <property type="match status" value="1"/>
</dbReference>
<evidence type="ECO:0000313" key="4">
    <source>
        <dbReference type="Proteomes" id="UP000504603"/>
    </source>
</evidence>
<keyword evidence="2" id="KW-0378">Hydrolase</keyword>
<dbReference type="PANTHER" id="PTHR13620:SF105">
    <property type="entry name" value="OS01G0737700 PROTEIN"/>
    <property type="match status" value="1"/>
</dbReference>
<dbReference type="GO" id="GO:0005634">
    <property type="term" value="C:nucleus"/>
    <property type="evidence" value="ECO:0007669"/>
    <property type="project" value="TreeGrafter"/>
</dbReference>
<protein>
    <submittedName>
        <fullName evidence="5">Werner Syndrome-like exonuclease</fullName>
    </submittedName>
</protein>
<dbReference type="InterPro" id="IPR012337">
    <property type="entry name" value="RNaseH-like_sf"/>
</dbReference>
<evidence type="ECO:0000256" key="1">
    <source>
        <dbReference type="ARBA" id="ARBA00022722"/>
    </source>
</evidence>
<dbReference type="InterPro" id="IPR002562">
    <property type="entry name" value="3'-5'_exonuclease_dom"/>
</dbReference>
<keyword evidence="4" id="KW-1185">Reference proteome</keyword>
<keyword evidence="1" id="KW-0540">Nuclease</keyword>
<dbReference type="GO" id="GO:0003676">
    <property type="term" value="F:nucleic acid binding"/>
    <property type="evidence" value="ECO:0007669"/>
    <property type="project" value="InterPro"/>
</dbReference>
<dbReference type="OrthoDB" id="1920326at2759"/>
<evidence type="ECO:0000313" key="5">
    <source>
        <dbReference type="RefSeq" id="XP_022147750.1"/>
    </source>
</evidence>
<dbReference type="PANTHER" id="PTHR13620">
    <property type="entry name" value="3-5 EXONUCLEASE"/>
    <property type="match status" value="1"/>
</dbReference>
<dbReference type="GO" id="GO:0006139">
    <property type="term" value="P:nucleobase-containing compound metabolic process"/>
    <property type="evidence" value="ECO:0007669"/>
    <property type="project" value="InterPro"/>
</dbReference>
<dbReference type="CDD" id="cd06141">
    <property type="entry name" value="WRN_exo"/>
    <property type="match status" value="1"/>
</dbReference>
<name>A0A6J1D107_MOMCH</name>
<dbReference type="Pfam" id="PF01612">
    <property type="entry name" value="DNA_pol_A_exo1"/>
    <property type="match status" value="1"/>
</dbReference>
<dbReference type="InterPro" id="IPR036397">
    <property type="entry name" value="RNaseH_sf"/>
</dbReference>
<evidence type="ECO:0000259" key="3">
    <source>
        <dbReference type="SMART" id="SM00474"/>
    </source>
</evidence>
<dbReference type="RefSeq" id="XP_022147750.1">
    <property type="nucleotide sequence ID" value="XM_022292058.1"/>
</dbReference>
<dbReference type="Proteomes" id="UP000504603">
    <property type="component" value="Unplaced"/>
</dbReference>
<dbReference type="SMART" id="SM00474">
    <property type="entry name" value="35EXOc"/>
    <property type="match status" value="1"/>
</dbReference>
<accession>A0A6J1D107</accession>
<gene>
    <name evidence="5" type="primary">LOC111016613</name>
</gene>
<dbReference type="SUPFAM" id="SSF53098">
    <property type="entry name" value="Ribonuclease H-like"/>
    <property type="match status" value="1"/>
</dbReference>
<reference evidence="5" key="1">
    <citation type="submission" date="2025-08" db="UniProtKB">
        <authorList>
            <consortium name="RefSeq"/>
        </authorList>
    </citation>
    <scope>IDENTIFICATION</scope>
    <source>
        <strain evidence="5">OHB3-1</strain>
    </source>
</reference>
<dbReference type="GO" id="GO:0008408">
    <property type="term" value="F:3'-5' exonuclease activity"/>
    <property type="evidence" value="ECO:0007669"/>
    <property type="project" value="InterPro"/>
</dbReference>
<evidence type="ECO:0000256" key="2">
    <source>
        <dbReference type="ARBA" id="ARBA00022801"/>
    </source>
</evidence>
<dbReference type="InterPro" id="IPR051132">
    <property type="entry name" value="3-5_Exonuclease_domain"/>
</dbReference>
<dbReference type="KEGG" id="mcha:111016613"/>
<organism evidence="4 5">
    <name type="scientific">Momordica charantia</name>
    <name type="common">Bitter gourd</name>
    <name type="synonym">Balsam pear</name>
    <dbReference type="NCBI Taxonomy" id="3673"/>
    <lineage>
        <taxon>Eukaryota</taxon>
        <taxon>Viridiplantae</taxon>
        <taxon>Streptophyta</taxon>
        <taxon>Embryophyta</taxon>
        <taxon>Tracheophyta</taxon>
        <taxon>Spermatophyta</taxon>
        <taxon>Magnoliopsida</taxon>
        <taxon>eudicotyledons</taxon>
        <taxon>Gunneridae</taxon>
        <taxon>Pentapetalae</taxon>
        <taxon>rosids</taxon>
        <taxon>fabids</taxon>
        <taxon>Cucurbitales</taxon>
        <taxon>Cucurbitaceae</taxon>
        <taxon>Momordiceae</taxon>
        <taxon>Momordica</taxon>
    </lineage>
</organism>
<feature type="domain" description="3'-5' exonuclease" evidence="3">
    <location>
        <begin position="35"/>
        <end position="209"/>
    </location>
</feature>
<dbReference type="AlphaFoldDB" id="A0A6J1D107"/>
<dbReference type="FunFam" id="3.30.420.10:FF:000054">
    <property type="entry name" value="Werner Syndrome-like exonuclease"/>
    <property type="match status" value="1"/>
</dbReference>
<sequence length="217" mass="24165">MAISIVDHEIPSDSHNLYDVTIDSDQIHTLLTSSPAMVDSWISETLAIQTPPLIVGLDIEWRPNRNSSYENPVATLQLCFDRRCLIFQLIHASEIPRSLTDFLTDESFTFVGVGIGEDVEKLLCDYGLNVSNTVDLRNLAENAMGRGDLKNAGLKGLAKEVLGKEISKPKSVTMSRWDNEWLVPNQVKYACVDAFLSSEIGRHLSNRRESGENVDDS</sequence>